<dbReference type="EMBL" id="BGZK01002227">
    <property type="protein sequence ID" value="GBP91963.1"/>
    <property type="molecule type" value="Genomic_DNA"/>
</dbReference>
<dbReference type="Proteomes" id="UP000299102">
    <property type="component" value="Unassembled WGS sequence"/>
</dbReference>
<name>A0A4C1ZYL7_EUMVA</name>
<comment type="caution">
    <text evidence="1">The sequence shown here is derived from an EMBL/GenBank/DDBJ whole genome shotgun (WGS) entry which is preliminary data.</text>
</comment>
<proteinExistence type="predicted"/>
<reference evidence="1 2" key="1">
    <citation type="journal article" date="2019" name="Commun. Biol.">
        <title>The bagworm genome reveals a unique fibroin gene that provides high tensile strength.</title>
        <authorList>
            <person name="Kono N."/>
            <person name="Nakamura H."/>
            <person name="Ohtoshi R."/>
            <person name="Tomita M."/>
            <person name="Numata K."/>
            <person name="Arakawa K."/>
        </authorList>
    </citation>
    <scope>NUCLEOTIDE SEQUENCE [LARGE SCALE GENOMIC DNA]</scope>
</reference>
<evidence type="ECO:0000313" key="2">
    <source>
        <dbReference type="Proteomes" id="UP000299102"/>
    </source>
</evidence>
<evidence type="ECO:0000313" key="1">
    <source>
        <dbReference type="EMBL" id="GBP91963.1"/>
    </source>
</evidence>
<gene>
    <name evidence="1" type="ORF">EVAR_66233_1</name>
</gene>
<sequence>MTIIKINSNEKRVYRSIAMDFHIPKAKTVLHNSFEPKSVHTDSVTFSNYNCKLQMHTDAAGSPLFPWATAPTGQRDVNWSRALAKNRHITKSILQI</sequence>
<dbReference type="AlphaFoldDB" id="A0A4C1ZYL7"/>
<keyword evidence="2" id="KW-1185">Reference proteome</keyword>
<accession>A0A4C1ZYL7</accession>
<protein>
    <submittedName>
        <fullName evidence="1">Uncharacterized protein</fullName>
    </submittedName>
</protein>
<organism evidence="1 2">
    <name type="scientific">Eumeta variegata</name>
    <name type="common">Bagworm moth</name>
    <name type="synonym">Eumeta japonica</name>
    <dbReference type="NCBI Taxonomy" id="151549"/>
    <lineage>
        <taxon>Eukaryota</taxon>
        <taxon>Metazoa</taxon>
        <taxon>Ecdysozoa</taxon>
        <taxon>Arthropoda</taxon>
        <taxon>Hexapoda</taxon>
        <taxon>Insecta</taxon>
        <taxon>Pterygota</taxon>
        <taxon>Neoptera</taxon>
        <taxon>Endopterygota</taxon>
        <taxon>Lepidoptera</taxon>
        <taxon>Glossata</taxon>
        <taxon>Ditrysia</taxon>
        <taxon>Tineoidea</taxon>
        <taxon>Psychidae</taxon>
        <taxon>Oiketicinae</taxon>
        <taxon>Eumeta</taxon>
    </lineage>
</organism>